<evidence type="ECO:0000256" key="1">
    <source>
        <dbReference type="PIRSR" id="PIRSR640198-1"/>
    </source>
</evidence>
<keyword evidence="2" id="KW-0067">ATP-binding</keyword>
<proteinExistence type="predicted"/>
<dbReference type="PANTHER" id="PTHR13504">
    <property type="entry name" value="FIDO DOMAIN-CONTAINING PROTEIN DDB_G0283145"/>
    <property type="match status" value="1"/>
</dbReference>
<dbReference type="SUPFAM" id="SSF140931">
    <property type="entry name" value="Fic-like"/>
    <property type="match status" value="1"/>
</dbReference>
<dbReference type="PANTHER" id="PTHR13504:SF38">
    <property type="entry name" value="FIDO DOMAIN-CONTAINING PROTEIN"/>
    <property type="match status" value="1"/>
</dbReference>
<dbReference type="Proteomes" id="UP000176923">
    <property type="component" value="Unassembled WGS sequence"/>
</dbReference>
<feature type="binding site" evidence="2">
    <location>
        <begin position="262"/>
        <end position="263"/>
    </location>
    <ligand>
        <name>ATP</name>
        <dbReference type="ChEBI" id="CHEBI:30616"/>
    </ligand>
</feature>
<dbReference type="InterPro" id="IPR040198">
    <property type="entry name" value="Fido_containing"/>
</dbReference>
<evidence type="ECO:0000313" key="4">
    <source>
        <dbReference type="EMBL" id="OGG16014.1"/>
    </source>
</evidence>
<feature type="active site" evidence="1">
    <location>
        <position position="220"/>
    </location>
</feature>
<dbReference type="Gene3D" id="1.10.3290.10">
    <property type="entry name" value="Fido-like domain"/>
    <property type="match status" value="1"/>
</dbReference>
<dbReference type="Pfam" id="PF02661">
    <property type="entry name" value="Fic"/>
    <property type="match status" value="1"/>
</dbReference>
<dbReference type="AlphaFoldDB" id="A0A1F5ZUJ4"/>
<sequence length="403" mass="47074">MINAQILKPFSGSFLSQFIWTPEILPFKDKEMISLDNELTLFEQVFLNPDIEKNLISKNELLASFAISKAEDSQLTLAEAQDVYNLILSDAHYDFLSQKLKAKEKLTQKDYDKFEFFNIAKTFRTLHHKPLAIDRLAPQDLLELHSQLTQGLDIFKKHLKDFTIYKSGMWRDNNEIRVGTYIPAPYVEIEKGVRELIAWLKDNQTITGVAVFHTALYGLHPFNNGNKRVCRILEHTLLRSLGLNAKNLYSTSYYYHKEKSRYYKYLLYSLERKNLNHFAAFVLESLVLSILDVVKTSLEAKRSEFIKRQELEGNMHLILKPFIKRRQMQFKNIIRVTKGKMARQTVVTYLEKAVDKGILAKRETGRVTYYSLSVEAPETETLKKWLIFAKERLVYIPDDIQLT</sequence>
<dbReference type="InterPro" id="IPR036597">
    <property type="entry name" value="Fido-like_dom_sf"/>
</dbReference>
<gene>
    <name evidence="4" type="ORF">A3D77_03160</name>
</gene>
<comment type="caution">
    <text evidence="4">The sequence shown here is derived from an EMBL/GenBank/DDBJ whole genome shotgun (WGS) entry which is preliminary data.</text>
</comment>
<evidence type="ECO:0000313" key="5">
    <source>
        <dbReference type="Proteomes" id="UP000176923"/>
    </source>
</evidence>
<feature type="domain" description="Fido" evidence="3">
    <location>
        <begin position="136"/>
        <end position="284"/>
    </location>
</feature>
<reference evidence="4 5" key="1">
    <citation type="journal article" date="2016" name="Nat. Commun.">
        <title>Thousands of microbial genomes shed light on interconnected biogeochemical processes in an aquifer system.</title>
        <authorList>
            <person name="Anantharaman K."/>
            <person name="Brown C.T."/>
            <person name="Hug L.A."/>
            <person name="Sharon I."/>
            <person name="Castelle C.J."/>
            <person name="Probst A.J."/>
            <person name="Thomas B.C."/>
            <person name="Singh A."/>
            <person name="Wilkins M.J."/>
            <person name="Karaoz U."/>
            <person name="Brodie E.L."/>
            <person name="Williams K.H."/>
            <person name="Hubbard S.S."/>
            <person name="Banfield J.F."/>
        </authorList>
    </citation>
    <scope>NUCLEOTIDE SEQUENCE [LARGE SCALE GENOMIC DNA]</scope>
</reference>
<dbReference type="GO" id="GO:0005524">
    <property type="term" value="F:ATP binding"/>
    <property type="evidence" value="ECO:0007669"/>
    <property type="project" value="UniProtKB-KW"/>
</dbReference>
<dbReference type="InterPro" id="IPR003812">
    <property type="entry name" value="Fido"/>
</dbReference>
<name>A0A1F5ZUJ4_9BACT</name>
<dbReference type="EMBL" id="MFJL01000016">
    <property type="protein sequence ID" value="OGG16014.1"/>
    <property type="molecule type" value="Genomic_DNA"/>
</dbReference>
<evidence type="ECO:0000259" key="3">
    <source>
        <dbReference type="PROSITE" id="PS51459"/>
    </source>
</evidence>
<dbReference type="PROSITE" id="PS51459">
    <property type="entry name" value="FIDO"/>
    <property type="match status" value="1"/>
</dbReference>
<keyword evidence="2" id="KW-0547">Nucleotide-binding</keyword>
<dbReference type="STRING" id="1798382.A3D77_03160"/>
<organism evidence="4 5">
    <name type="scientific">Candidatus Gottesmanbacteria bacterium RIFCSPHIGHO2_02_FULL_39_11</name>
    <dbReference type="NCBI Taxonomy" id="1798382"/>
    <lineage>
        <taxon>Bacteria</taxon>
        <taxon>Candidatus Gottesmaniibacteriota</taxon>
    </lineage>
</organism>
<protein>
    <recommendedName>
        <fullName evidence="3">Fido domain-containing protein</fullName>
    </recommendedName>
</protein>
<evidence type="ECO:0000256" key="2">
    <source>
        <dbReference type="PIRSR" id="PIRSR640198-2"/>
    </source>
</evidence>
<accession>A0A1F5ZUJ4</accession>